<dbReference type="InterPro" id="IPR036621">
    <property type="entry name" value="Anticodon-bd_dom_sf"/>
</dbReference>
<keyword evidence="3 10" id="KW-0963">Cytoplasm</keyword>
<comment type="catalytic activity">
    <reaction evidence="9 10">
        <text>tRNA(His) + L-histidine + ATP = L-histidyl-tRNA(His) + AMP + diphosphate + H(+)</text>
        <dbReference type="Rhea" id="RHEA:17313"/>
        <dbReference type="Rhea" id="RHEA-COMP:9665"/>
        <dbReference type="Rhea" id="RHEA-COMP:9689"/>
        <dbReference type="ChEBI" id="CHEBI:15378"/>
        <dbReference type="ChEBI" id="CHEBI:30616"/>
        <dbReference type="ChEBI" id="CHEBI:33019"/>
        <dbReference type="ChEBI" id="CHEBI:57595"/>
        <dbReference type="ChEBI" id="CHEBI:78442"/>
        <dbReference type="ChEBI" id="CHEBI:78527"/>
        <dbReference type="ChEBI" id="CHEBI:456215"/>
        <dbReference type="EC" id="6.1.1.21"/>
    </reaction>
</comment>
<gene>
    <name evidence="10" type="primary">hisS</name>
    <name evidence="13" type="ORF">DBW98_01345</name>
</gene>
<protein>
    <recommendedName>
        <fullName evidence="10">Histidine--tRNA ligase</fullName>
        <ecNumber evidence="10">6.1.1.21</ecNumber>
    </recommendedName>
    <alternativeName>
        <fullName evidence="10">Histidyl-tRNA synthetase</fullName>
        <shortName evidence="10">HisRS</shortName>
    </alternativeName>
</protein>
<evidence type="ECO:0000313" key="14">
    <source>
        <dbReference type="Proteomes" id="UP000253032"/>
    </source>
</evidence>
<feature type="binding site" evidence="11">
    <location>
        <begin position="73"/>
        <end position="75"/>
    </location>
    <ligand>
        <name>L-histidine</name>
        <dbReference type="ChEBI" id="CHEBI:57595"/>
    </ligand>
</feature>
<feature type="binding site" evidence="11">
    <location>
        <position position="116"/>
    </location>
    <ligand>
        <name>L-histidine</name>
        <dbReference type="ChEBI" id="CHEBI:57595"/>
    </ligand>
</feature>
<evidence type="ECO:0000256" key="4">
    <source>
        <dbReference type="ARBA" id="ARBA00022598"/>
    </source>
</evidence>
<evidence type="ECO:0000256" key="6">
    <source>
        <dbReference type="ARBA" id="ARBA00022840"/>
    </source>
</evidence>
<dbReference type="CDD" id="cd00773">
    <property type="entry name" value="HisRS-like_core"/>
    <property type="match status" value="1"/>
</dbReference>
<keyword evidence="7 10" id="KW-0648">Protein biosynthesis</keyword>
<organism evidence="13 14">
    <name type="scientific">SAR86 cluster bacterium</name>
    <dbReference type="NCBI Taxonomy" id="2030880"/>
    <lineage>
        <taxon>Bacteria</taxon>
        <taxon>Pseudomonadati</taxon>
        <taxon>Pseudomonadota</taxon>
        <taxon>Gammaproteobacteria</taxon>
        <taxon>SAR86 cluster</taxon>
    </lineage>
</organism>
<evidence type="ECO:0000256" key="5">
    <source>
        <dbReference type="ARBA" id="ARBA00022741"/>
    </source>
</evidence>
<keyword evidence="5 10" id="KW-0547">Nucleotide-binding</keyword>
<dbReference type="EC" id="6.1.1.21" evidence="10"/>
<dbReference type="InterPro" id="IPR015807">
    <property type="entry name" value="His-tRNA-ligase"/>
</dbReference>
<evidence type="ECO:0000256" key="7">
    <source>
        <dbReference type="ARBA" id="ARBA00022917"/>
    </source>
</evidence>
<dbReference type="EMBL" id="QOPC01000004">
    <property type="protein sequence ID" value="RCL39142.1"/>
    <property type="molecule type" value="Genomic_DNA"/>
</dbReference>
<feature type="binding site" evidence="11">
    <location>
        <position position="246"/>
    </location>
    <ligand>
        <name>L-histidine</name>
        <dbReference type="ChEBI" id="CHEBI:57595"/>
    </ligand>
</feature>
<dbReference type="Pfam" id="PF03129">
    <property type="entry name" value="HGTP_anticodon"/>
    <property type="match status" value="1"/>
</dbReference>
<feature type="binding site" evidence="11">
    <location>
        <position position="120"/>
    </location>
    <ligand>
        <name>L-histidine</name>
        <dbReference type="ChEBI" id="CHEBI:57595"/>
    </ligand>
</feature>
<dbReference type="GO" id="GO:0004821">
    <property type="term" value="F:histidine-tRNA ligase activity"/>
    <property type="evidence" value="ECO:0007669"/>
    <property type="project" value="UniProtKB-UniRule"/>
</dbReference>
<dbReference type="NCBIfam" id="TIGR00442">
    <property type="entry name" value="hisS"/>
    <property type="match status" value="1"/>
</dbReference>
<dbReference type="PANTHER" id="PTHR43707:SF1">
    <property type="entry name" value="HISTIDINE--TRNA LIGASE, MITOCHONDRIAL-RELATED"/>
    <property type="match status" value="1"/>
</dbReference>
<dbReference type="AlphaFoldDB" id="A0A368BQM4"/>
<reference evidence="13 14" key="1">
    <citation type="journal article" date="2018" name="Microbiome">
        <title>Fine metagenomic profile of the Mediterranean stratified and mixed water columns revealed by assembly and recruitment.</title>
        <authorList>
            <person name="Haro-Moreno J.M."/>
            <person name="Lopez-Perez M."/>
            <person name="De La Torre J.R."/>
            <person name="Picazo A."/>
            <person name="Camacho A."/>
            <person name="Rodriguez-Valera F."/>
        </authorList>
    </citation>
    <scope>NUCLEOTIDE SEQUENCE [LARGE SCALE GENOMIC DNA]</scope>
    <source>
        <strain evidence="13">MED-G84</strain>
    </source>
</reference>
<sequence>MPDLFPEDLERWHLFESKLAKVFNSFNTHQIRVPFLESTELFLRSVGGASDIVNKELYSFLDRNEESICLRPEGTAGVIRAIIQKKQEQETHKLWYQGPMFRYERPQKGRLRQFHQIGVEYLGFEEGISEYELISMVIHINQSIGIKDFTLKVNHLGDEQAKESFSKALVSFLKPHIDDLHEKDQSRLNSNPMRILDSKEQSTQILLEGGPKFQDFISESSNKFLQNLIDAFKDQCNIQIDHSLVRGLDYYSGIVFEAVSEDLGAQDAFLGGGRYDNLSQQLGGKQMHAIGFAIGVERILELFNTQNIKQPPKVGFIVTGEQIPQKTSKIAQDLRVANNKIILQTFLSNGSLKSQLRKANKNNCNFVIIIGDTELKNEQVIWKDLSEDGDQELLSLQEITDKYINL</sequence>
<feature type="domain" description="Aminoacyl-transfer RNA synthetases class-II family profile" evidence="12">
    <location>
        <begin position="1"/>
        <end position="311"/>
    </location>
</feature>
<comment type="subunit">
    <text evidence="2 10">Homodimer.</text>
</comment>
<keyword evidence="6 10" id="KW-0067">ATP-binding</keyword>
<dbReference type="InterPro" id="IPR006195">
    <property type="entry name" value="aa-tRNA-synth_II"/>
</dbReference>
<dbReference type="InterPro" id="IPR004154">
    <property type="entry name" value="Anticodon-bd"/>
</dbReference>
<proteinExistence type="inferred from homology"/>
<dbReference type="SUPFAM" id="SSF52954">
    <property type="entry name" value="Class II aaRS ABD-related"/>
    <property type="match status" value="1"/>
</dbReference>
<dbReference type="PANTHER" id="PTHR43707">
    <property type="entry name" value="HISTIDYL-TRNA SYNTHETASE"/>
    <property type="match status" value="1"/>
</dbReference>
<dbReference type="InterPro" id="IPR004516">
    <property type="entry name" value="HisRS/HisZ"/>
</dbReference>
<keyword evidence="8 10" id="KW-0030">Aminoacyl-tRNA synthetase</keyword>
<dbReference type="Proteomes" id="UP000253032">
    <property type="component" value="Unassembled WGS sequence"/>
</dbReference>
<dbReference type="InterPro" id="IPR045864">
    <property type="entry name" value="aa-tRNA-synth_II/BPL/LPL"/>
</dbReference>
<dbReference type="GO" id="GO:0005737">
    <property type="term" value="C:cytoplasm"/>
    <property type="evidence" value="ECO:0007669"/>
    <property type="project" value="UniProtKB-SubCell"/>
</dbReference>
<dbReference type="HAMAP" id="MF_00127">
    <property type="entry name" value="His_tRNA_synth"/>
    <property type="match status" value="1"/>
</dbReference>
<evidence type="ECO:0000259" key="12">
    <source>
        <dbReference type="PROSITE" id="PS50862"/>
    </source>
</evidence>
<comment type="similarity">
    <text evidence="1 10">Belongs to the class-II aminoacyl-tRNA synthetase family.</text>
</comment>
<evidence type="ECO:0000256" key="1">
    <source>
        <dbReference type="ARBA" id="ARBA00008226"/>
    </source>
</evidence>
<name>A0A368BQM4_9GAMM</name>
<comment type="subcellular location">
    <subcellularLocation>
        <location evidence="10">Cytoplasm</location>
    </subcellularLocation>
</comment>
<dbReference type="Gene3D" id="3.40.50.800">
    <property type="entry name" value="Anticodon-binding domain"/>
    <property type="match status" value="1"/>
</dbReference>
<dbReference type="GO" id="GO:0005524">
    <property type="term" value="F:ATP binding"/>
    <property type="evidence" value="ECO:0007669"/>
    <property type="project" value="UniProtKB-UniRule"/>
</dbReference>
<evidence type="ECO:0000256" key="11">
    <source>
        <dbReference type="PIRSR" id="PIRSR001549-1"/>
    </source>
</evidence>
<accession>A0A368BQM4</accession>
<dbReference type="Gene3D" id="3.30.930.10">
    <property type="entry name" value="Bira Bifunctional Protein, Domain 2"/>
    <property type="match status" value="1"/>
</dbReference>
<evidence type="ECO:0000256" key="8">
    <source>
        <dbReference type="ARBA" id="ARBA00023146"/>
    </source>
</evidence>
<evidence type="ECO:0000256" key="3">
    <source>
        <dbReference type="ARBA" id="ARBA00022490"/>
    </source>
</evidence>
<evidence type="ECO:0000313" key="13">
    <source>
        <dbReference type="EMBL" id="RCL39142.1"/>
    </source>
</evidence>
<dbReference type="GO" id="GO:0006427">
    <property type="term" value="P:histidyl-tRNA aminoacylation"/>
    <property type="evidence" value="ECO:0007669"/>
    <property type="project" value="UniProtKB-UniRule"/>
</dbReference>
<feature type="binding site" evidence="11">
    <location>
        <begin position="250"/>
        <end position="251"/>
    </location>
    <ligand>
        <name>L-histidine</name>
        <dbReference type="ChEBI" id="CHEBI:57595"/>
    </ligand>
</feature>
<evidence type="ECO:0000256" key="10">
    <source>
        <dbReference type="HAMAP-Rule" id="MF_00127"/>
    </source>
</evidence>
<dbReference type="InterPro" id="IPR041715">
    <property type="entry name" value="HisRS-like_core"/>
</dbReference>
<dbReference type="SUPFAM" id="SSF55681">
    <property type="entry name" value="Class II aaRS and biotin synthetases"/>
    <property type="match status" value="1"/>
</dbReference>
<keyword evidence="4 10" id="KW-0436">Ligase</keyword>
<feature type="binding site" evidence="11">
    <location>
        <position position="102"/>
    </location>
    <ligand>
        <name>L-histidine</name>
        <dbReference type="ChEBI" id="CHEBI:57595"/>
    </ligand>
</feature>
<dbReference type="PIRSF" id="PIRSF001549">
    <property type="entry name" value="His-tRNA_synth"/>
    <property type="match status" value="1"/>
</dbReference>
<dbReference type="Pfam" id="PF13393">
    <property type="entry name" value="tRNA-synt_His"/>
    <property type="match status" value="1"/>
</dbReference>
<evidence type="ECO:0000256" key="9">
    <source>
        <dbReference type="ARBA" id="ARBA00047639"/>
    </source>
</evidence>
<dbReference type="PROSITE" id="PS50862">
    <property type="entry name" value="AA_TRNA_LIGASE_II"/>
    <property type="match status" value="1"/>
</dbReference>
<evidence type="ECO:0000256" key="2">
    <source>
        <dbReference type="ARBA" id="ARBA00011738"/>
    </source>
</evidence>
<comment type="caution">
    <text evidence="13">The sequence shown here is derived from an EMBL/GenBank/DDBJ whole genome shotgun (WGS) entry which is preliminary data.</text>
</comment>